<evidence type="ECO:0000256" key="4">
    <source>
        <dbReference type="ARBA" id="ARBA00022729"/>
    </source>
</evidence>
<evidence type="ECO:0000256" key="7">
    <source>
        <dbReference type="ARBA" id="ARBA00034457"/>
    </source>
</evidence>
<dbReference type="EMBL" id="CM017327">
    <property type="protein sequence ID" value="KAE8100409.1"/>
    <property type="molecule type" value="Genomic_DNA"/>
</dbReference>
<keyword evidence="12" id="KW-1185">Reference proteome</keyword>
<evidence type="ECO:0000256" key="3">
    <source>
        <dbReference type="ARBA" id="ARBA00022525"/>
    </source>
</evidence>
<dbReference type="GO" id="GO:0031410">
    <property type="term" value="C:cytoplasmic vesicle"/>
    <property type="evidence" value="ECO:0007669"/>
    <property type="project" value="UniProtKB-SubCell"/>
</dbReference>
<dbReference type="InterPro" id="IPR008502">
    <property type="entry name" value="Prolamin-like"/>
</dbReference>
<reference evidence="11 12" key="1">
    <citation type="submission" date="2019-06" db="EMBL/GenBank/DDBJ databases">
        <title>A chromosomal-level reference genome of Carpinus fangiana (Coryloideae, Betulaceae).</title>
        <authorList>
            <person name="Yang X."/>
            <person name="Wang Z."/>
            <person name="Zhang L."/>
            <person name="Hao G."/>
            <person name="Liu J."/>
            <person name="Yang Y."/>
        </authorList>
    </citation>
    <scope>NUCLEOTIDE SEQUENCE [LARGE SCALE GENOMIC DNA]</scope>
    <source>
        <strain evidence="11">Cfa_2016G</strain>
        <tissue evidence="11">Leaf</tissue>
    </source>
</reference>
<evidence type="ECO:0000313" key="11">
    <source>
        <dbReference type="EMBL" id="KAE8100409.1"/>
    </source>
</evidence>
<accession>A0A5N6RQ63</accession>
<feature type="signal peptide" evidence="9">
    <location>
        <begin position="1"/>
        <end position="25"/>
    </location>
</feature>
<evidence type="ECO:0000256" key="9">
    <source>
        <dbReference type="SAM" id="SignalP"/>
    </source>
</evidence>
<dbReference type="GO" id="GO:0080155">
    <property type="term" value="P:regulation of double fertilization forming a zygote and endosperm"/>
    <property type="evidence" value="ECO:0007669"/>
    <property type="project" value="UniProtKB-ARBA"/>
</dbReference>
<evidence type="ECO:0000259" key="10">
    <source>
        <dbReference type="Pfam" id="PF05617"/>
    </source>
</evidence>
<keyword evidence="6" id="KW-0968">Cytoplasmic vesicle</keyword>
<keyword evidence="3" id="KW-0964">Secreted</keyword>
<evidence type="ECO:0000256" key="8">
    <source>
        <dbReference type="ARBA" id="ARBA00034484"/>
    </source>
</evidence>
<sequence>MTSTSKLSFLVSVVLALSMASMAVSRPLDLATTPTLKASSKLDGDSTLMCWDSLLQLQACTGDILLFFLHGEITNIGAGCCQAVRVIGHQCLPEMFRILGLTNEEGLVLEGYCDRDAAHSPPPSPPLPPSSLSPLSPPSSTICWDSLIELQACTGEVVMFLLNGETYLGPNCCHAIRAIEHQCWPEMFRSLGLTIEEGDILQGYCEGAAHSPPSLLSSPSPLSPPPVN</sequence>
<feature type="chain" id="PRO_5024402549" description="Prolamin-like domain-containing protein" evidence="9">
    <location>
        <begin position="26"/>
        <end position="228"/>
    </location>
</feature>
<name>A0A5N6RQ63_9ROSI</name>
<evidence type="ECO:0000256" key="5">
    <source>
        <dbReference type="ARBA" id="ARBA00023279"/>
    </source>
</evidence>
<dbReference type="PANTHER" id="PTHR35293:SF1">
    <property type="entry name" value="EGG CELL-SECRETED PROTEIN 1.5"/>
    <property type="match status" value="1"/>
</dbReference>
<evidence type="ECO:0000256" key="6">
    <source>
        <dbReference type="ARBA" id="ARBA00023329"/>
    </source>
</evidence>
<feature type="domain" description="Prolamin-like" evidence="10">
    <location>
        <begin position="50"/>
        <end position="114"/>
    </location>
</feature>
<dbReference type="Proteomes" id="UP000327013">
    <property type="component" value="Chromosome 7"/>
</dbReference>
<comment type="function">
    <text evidence="7">Involved in the regulation of gamete interactions during the double fertilization and to prevent multiple-pollen tube attraction; mediates the redistribution of the gamete fusogen HAP2/GCS1 to the cell surface after secretion upon sperm arrival.</text>
</comment>
<evidence type="ECO:0000256" key="2">
    <source>
        <dbReference type="ARBA" id="ARBA00004613"/>
    </source>
</evidence>
<dbReference type="GO" id="GO:0009567">
    <property type="term" value="P:double fertilization forming a zygote and endosperm"/>
    <property type="evidence" value="ECO:0007669"/>
    <property type="project" value="InterPro"/>
</dbReference>
<keyword evidence="4 9" id="KW-0732">Signal</keyword>
<dbReference type="GO" id="GO:2000008">
    <property type="term" value="P:regulation of protein localization to cell surface"/>
    <property type="evidence" value="ECO:0007669"/>
    <property type="project" value="UniProtKB-ARBA"/>
</dbReference>
<keyword evidence="5" id="KW-0278">Fertilization</keyword>
<comment type="subcellular location">
    <subcellularLocation>
        <location evidence="1">Cytoplasmic vesicle</location>
    </subcellularLocation>
    <subcellularLocation>
        <location evidence="2">Secreted</location>
    </subcellularLocation>
</comment>
<dbReference type="AlphaFoldDB" id="A0A5N6RQ63"/>
<dbReference type="OrthoDB" id="782765at2759"/>
<feature type="domain" description="Prolamin-like" evidence="10">
    <location>
        <begin position="143"/>
        <end position="205"/>
    </location>
</feature>
<organism evidence="11 12">
    <name type="scientific">Carpinus fangiana</name>
    <dbReference type="NCBI Taxonomy" id="176857"/>
    <lineage>
        <taxon>Eukaryota</taxon>
        <taxon>Viridiplantae</taxon>
        <taxon>Streptophyta</taxon>
        <taxon>Embryophyta</taxon>
        <taxon>Tracheophyta</taxon>
        <taxon>Spermatophyta</taxon>
        <taxon>Magnoliopsida</taxon>
        <taxon>eudicotyledons</taxon>
        <taxon>Gunneridae</taxon>
        <taxon>Pentapetalae</taxon>
        <taxon>rosids</taxon>
        <taxon>fabids</taxon>
        <taxon>Fagales</taxon>
        <taxon>Betulaceae</taxon>
        <taxon>Carpinus</taxon>
    </lineage>
</organism>
<evidence type="ECO:0000256" key="1">
    <source>
        <dbReference type="ARBA" id="ARBA00004541"/>
    </source>
</evidence>
<dbReference type="PANTHER" id="PTHR35293">
    <property type="entry name" value="EGG CELL-SECRETED PROTEIN 1.5"/>
    <property type="match status" value="1"/>
</dbReference>
<dbReference type="Pfam" id="PF05617">
    <property type="entry name" value="Prolamin_like"/>
    <property type="match status" value="2"/>
</dbReference>
<dbReference type="InterPro" id="IPR044711">
    <property type="entry name" value="EC11-15"/>
</dbReference>
<dbReference type="GO" id="GO:0005576">
    <property type="term" value="C:extracellular region"/>
    <property type="evidence" value="ECO:0007669"/>
    <property type="project" value="UniProtKB-SubCell"/>
</dbReference>
<gene>
    <name evidence="11" type="ORF">FH972_018309</name>
</gene>
<evidence type="ECO:0000313" key="12">
    <source>
        <dbReference type="Proteomes" id="UP000327013"/>
    </source>
</evidence>
<protein>
    <recommendedName>
        <fullName evidence="10">Prolamin-like domain-containing protein</fullName>
    </recommendedName>
</protein>
<comment type="similarity">
    <text evidence="8">Belongs to the plant egg cell-secreted peptide family.</text>
</comment>
<proteinExistence type="inferred from homology"/>